<feature type="region of interest" description="Disordered" evidence="1">
    <location>
        <begin position="100"/>
        <end position="119"/>
    </location>
</feature>
<dbReference type="Proteomes" id="UP000012081">
    <property type="component" value="Unassembled WGS sequence"/>
</dbReference>
<dbReference type="EMBL" id="APBN01000006">
    <property type="protein sequence ID" value="EMT51835.1"/>
    <property type="molecule type" value="Genomic_DNA"/>
</dbReference>
<gene>
    <name evidence="2" type="ORF">I532_15871</name>
</gene>
<comment type="caution">
    <text evidence="2">The sequence shown here is derived from an EMBL/GenBank/DDBJ whole genome shotgun (WGS) entry which is preliminary data.</text>
</comment>
<reference evidence="2 3" key="1">
    <citation type="submission" date="2013-03" db="EMBL/GenBank/DDBJ databases">
        <title>Assembly of a new bacterial strain Brevibacillus borstelensis AK1.</title>
        <authorList>
            <person name="Rajan I."/>
            <person name="PoliReddy D."/>
            <person name="Sugumar T."/>
            <person name="Rathinam K."/>
            <person name="Alqarawi S."/>
            <person name="Khalil A.B."/>
            <person name="Sivakumar N."/>
        </authorList>
    </citation>
    <scope>NUCLEOTIDE SEQUENCE [LARGE SCALE GENOMIC DNA]</scope>
    <source>
        <strain evidence="2 3">AK1</strain>
    </source>
</reference>
<sequence>METGFSSPQQLFFNGWTGFGGGDEKGENRSRFGGTLRGGLTVRLHSKSKTASKSSLLKEASQSWTLKACFAFGMEPGRCPKDLRGFLLFHLNSCWFPSKNRSDMSPNGLGEAAMNLGQP</sequence>
<accession>M8E8M7</accession>
<evidence type="ECO:0000313" key="2">
    <source>
        <dbReference type="EMBL" id="EMT51835.1"/>
    </source>
</evidence>
<evidence type="ECO:0000256" key="1">
    <source>
        <dbReference type="SAM" id="MobiDB-lite"/>
    </source>
</evidence>
<evidence type="ECO:0000313" key="3">
    <source>
        <dbReference type="Proteomes" id="UP000012081"/>
    </source>
</evidence>
<name>M8E8M7_9BACL</name>
<proteinExistence type="predicted"/>
<keyword evidence="3" id="KW-1185">Reference proteome</keyword>
<dbReference type="AlphaFoldDB" id="M8E8M7"/>
<organism evidence="2 3">
    <name type="scientific">Brevibacillus borstelensis AK1</name>
    <dbReference type="NCBI Taxonomy" id="1300222"/>
    <lineage>
        <taxon>Bacteria</taxon>
        <taxon>Bacillati</taxon>
        <taxon>Bacillota</taxon>
        <taxon>Bacilli</taxon>
        <taxon>Bacillales</taxon>
        <taxon>Paenibacillaceae</taxon>
        <taxon>Brevibacillus</taxon>
    </lineage>
</organism>
<protein>
    <submittedName>
        <fullName evidence="2">Uncharacterized protein</fullName>
    </submittedName>
</protein>